<evidence type="ECO:0000313" key="2">
    <source>
        <dbReference type="EMBL" id="WDE08042.1"/>
    </source>
</evidence>
<dbReference type="AlphaFoldDB" id="A0AAE9ZAV6"/>
<evidence type="ECO:0000259" key="1">
    <source>
        <dbReference type="Pfam" id="PF01755"/>
    </source>
</evidence>
<name>A0AAE9ZAV6_9GAMM</name>
<dbReference type="EMBL" id="CP059733">
    <property type="protein sequence ID" value="WDE08042.1"/>
    <property type="molecule type" value="Genomic_DNA"/>
</dbReference>
<dbReference type="KEGG" id="tvd:SG34_014775"/>
<feature type="domain" description="Glycosyl transferase family 25" evidence="1">
    <location>
        <begin position="40"/>
        <end position="134"/>
    </location>
</feature>
<dbReference type="Proteomes" id="UP000032352">
    <property type="component" value="Chromosome"/>
</dbReference>
<dbReference type="CDD" id="cd06532">
    <property type="entry name" value="Glyco_transf_25"/>
    <property type="match status" value="1"/>
</dbReference>
<dbReference type="InterPro" id="IPR002654">
    <property type="entry name" value="Glyco_trans_25"/>
</dbReference>
<sequence length="455" mass="51479">MFLQDQLDSGAIAGEQPLGHQDPDVSCRSINDFFPLIVCLNLKRRSDRWRQMQARFLANQIRDVVHFPAIDGTEVPLPQSWPSTPGAYGCLQSHVAIVEFARSLGVSSVLIFEDDVEFANDFQKKLLPVLAHLPTNWQMFFLGAIALEDPVPVSPGLATITKAYSTYAYAIHHTLFDAFIQLNKNSEQLLDINSFILQQNYSCYCASPYLAWVESGYSDAQEKIENHWYLRESLVLFGESANRLLAKTCVFLDLAGESEGQAIENLYFLLDYYREYFQGYLSVCVLEQGKASQLDPGRLPENTRHLLFAEDSTREQNFARAVNRLGKEFDYLILSSNGLYLQPMDFRGNLQMCRRHKLTCGFSRQIQLTAKDSQILKENADGRGLNLSAYQCGEQSGDLRQGESSDCYYFFYSELYLELIDKPLLKDGQSAGCIHDLVQALPCYYAPNSALVLSV</sequence>
<protein>
    <submittedName>
        <fullName evidence="2">Glycosyltransferase family 25 protein</fullName>
    </submittedName>
</protein>
<dbReference type="Pfam" id="PF01755">
    <property type="entry name" value="Glyco_transf_25"/>
    <property type="match status" value="1"/>
</dbReference>
<keyword evidence="3" id="KW-1185">Reference proteome</keyword>
<organism evidence="2 3">
    <name type="scientific">Thalassomonas viridans</name>
    <dbReference type="NCBI Taxonomy" id="137584"/>
    <lineage>
        <taxon>Bacteria</taxon>
        <taxon>Pseudomonadati</taxon>
        <taxon>Pseudomonadota</taxon>
        <taxon>Gammaproteobacteria</taxon>
        <taxon>Alteromonadales</taxon>
        <taxon>Colwelliaceae</taxon>
        <taxon>Thalassomonas</taxon>
    </lineage>
</organism>
<evidence type="ECO:0000313" key="3">
    <source>
        <dbReference type="Proteomes" id="UP000032352"/>
    </source>
</evidence>
<dbReference type="RefSeq" id="WP_053046949.1">
    <property type="nucleotide sequence ID" value="NZ_CP059733.1"/>
</dbReference>
<gene>
    <name evidence="2" type="ORF">SG34_014775</name>
</gene>
<reference evidence="2 3" key="2">
    <citation type="journal article" date="2022" name="Mar. Drugs">
        <title>Bioassay-Guided Fractionation Leads to the Detection of Cholic Acid Generated by the Rare Thalassomonas sp.</title>
        <authorList>
            <person name="Pheiffer F."/>
            <person name="Schneider Y.K."/>
            <person name="Hansen E.H."/>
            <person name="Andersen J.H."/>
            <person name="Isaksson J."/>
            <person name="Busche T."/>
            <person name="R C."/>
            <person name="Kalinowski J."/>
            <person name="Zyl L.V."/>
            <person name="Trindade M."/>
        </authorList>
    </citation>
    <scope>NUCLEOTIDE SEQUENCE [LARGE SCALE GENOMIC DNA]</scope>
    <source>
        <strain evidence="2 3">XOM25</strain>
    </source>
</reference>
<accession>A0AAE9ZAV6</accession>
<reference evidence="2 3" key="1">
    <citation type="journal article" date="2015" name="Genome Announc.">
        <title>Draft Genome Sequences of Marine Isolates of Thalassomonas viridans and Thalassomonas actiniarum.</title>
        <authorList>
            <person name="Olonade I."/>
            <person name="van Zyl L.J."/>
            <person name="Trindade M."/>
        </authorList>
    </citation>
    <scope>NUCLEOTIDE SEQUENCE [LARGE SCALE GENOMIC DNA]</scope>
    <source>
        <strain evidence="2 3">XOM25</strain>
    </source>
</reference>
<proteinExistence type="predicted"/>